<keyword evidence="1" id="KW-0812">Transmembrane</keyword>
<organism evidence="2 3">
    <name type="scientific">Candidatus Defluviibacterium haderslevense</name>
    <dbReference type="NCBI Taxonomy" id="2981993"/>
    <lineage>
        <taxon>Bacteria</taxon>
        <taxon>Pseudomonadati</taxon>
        <taxon>Bacteroidota</taxon>
        <taxon>Saprospiria</taxon>
        <taxon>Saprospirales</taxon>
        <taxon>Saprospiraceae</taxon>
        <taxon>Candidatus Defluviibacterium</taxon>
    </lineage>
</organism>
<dbReference type="Proteomes" id="UP000808349">
    <property type="component" value="Unassembled WGS sequence"/>
</dbReference>
<keyword evidence="1" id="KW-0472">Membrane</keyword>
<accession>A0A9D7S8N2</accession>
<evidence type="ECO:0000313" key="3">
    <source>
        <dbReference type="Proteomes" id="UP000808349"/>
    </source>
</evidence>
<keyword evidence="1" id="KW-1133">Transmembrane helix</keyword>
<name>A0A9D7S8N2_9BACT</name>
<sequence length="202" mass="23031">MMKSTFLNYVFYVMSGLIVLTFMGCPANPCPPLPVVQNITLIPSLDLDGMLKRYDSLRIMPLENTLKARHGSTFKDSRHITFNIDSVLNFISYIKYKMEANHLEIELSGIRAFYVVYPDTTKPGIVESNYVHDIVKANRNHHSLILAPTYKDNLGNEFAFDVNYFDDATHKPLPIDFENLNKLNRNLSFLNMGGLCPPGCQY</sequence>
<dbReference type="EMBL" id="JADKFW010000004">
    <property type="protein sequence ID" value="MBK9717404.1"/>
    <property type="molecule type" value="Genomic_DNA"/>
</dbReference>
<dbReference type="PROSITE" id="PS51257">
    <property type="entry name" value="PROKAR_LIPOPROTEIN"/>
    <property type="match status" value="1"/>
</dbReference>
<evidence type="ECO:0008006" key="4">
    <source>
        <dbReference type="Google" id="ProtNLM"/>
    </source>
</evidence>
<protein>
    <recommendedName>
        <fullName evidence="4">Lipoprotein</fullName>
    </recommendedName>
</protein>
<reference evidence="2 3" key="1">
    <citation type="submission" date="2020-10" db="EMBL/GenBank/DDBJ databases">
        <title>Connecting structure to function with the recovery of over 1000 high-quality activated sludge metagenome-assembled genomes encoding full-length rRNA genes using long-read sequencing.</title>
        <authorList>
            <person name="Singleton C.M."/>
            <person name="Petriglieri F."/>
            <person name="Kristensen J.M."/>
            <person name="Kirkegaard R.H."/>
            <person name="Michaelsen T.Y."/>
            <person name="Andersen M.H."/>
            <person name="Karst S.M."/>
            <person name="Dueholm M.S."/>
            <person name="Nielsen P.H."/>
            <person name="Albertsen M."/>
        </authorList>
    </citation>
    <scope>NUCLEOTIDE SEQUENCE [LARGE SCALE GENOMIC DNA]</scope>
    <source>
        <strain evidence="2">Ribe_18-Q3-R11-54_BAT3C.373</strain>
    </source>
</reference>
<feature type="transmembrane region" description="Helical" evidence="1">
    <location>
        <begin position="7"/>
        <end position="24"/>
    </location>
</feature>
<gene>
    <name evidence="2" type="ORF">IPO85_07810</name>
</gene>
<evidence type="ECO:0000256" key="1">
    <source>
        <dbReference type="SAM" id="Phobius"/>
    </source>
</evidence>
<proteinExistence type="predicted"/>
<dbReference type="AlphaFoldDB" id="A0A9D7S8N2"/>
<evidence type="ECO:0000313" key="2">
    <source>
        <dbReference type="EMBL" id="MBK9717404.1"/>
    </source>
</evidence>
<comment type="caution">
    <text evidence="2">The sequence shown here is derived from an EMBL/GenBank/DDBJ whole genome shotgun (WGS) entry which is preliminary data.</text>
</comment>